<protein>
    <submittedName>
        <fullName evidence="1">Transcriptional regulator /BadM/Rrf2 family transcriptional regulator</fullName>
    </submittedName>
</protein>
<organism evidence="1 2">
    <name type="scientific">Cohnella lupini</name>
    <dbReference type="NCBI Taxonomy" id="1294267"/>
    <lineage>
        <taxon>Bacteria</taxon>
        <taxon>Bacillati</taxon>
        <taxon>Bacillota</taxon>
        <taxon>Bacilli</taxon>
        <taxon>Bacillales</taxon>
        <taxon>Paenibacillaceae</taxon>
        <taxon>Cohnella</taxon>
    </lineage>
</organism>
<accession>A0A3D9HSG1</accession>
<dbReference type="PROSITE" id="PS51197">
    <property type="entry name" value="HTH_RRF2_2"/>
    <property type="match status" value="1"/>
</dbReference>
<dbReference type="PANTHER" id="PTHR33221:SF15">
    <property type="entry name" value="HTH-TYPE TRANSCRIPTIONAL REGULATOR YWGB-RELATED"/>
    <property type="match status" value="1"/>
</dbReference>
<name>A0A3D9HSG1_9BACL</name>
<evidence type="ECO:0000313" key="2">
    <source>
        <dbReference type="Proteomes" id="UP000256869"/>
    </source>
</evidence>
<dbReference type="RefSeq" id="WP_115995859.1">
    <property type="nucleotide sequence ID" value="NZ_QRDY01000038.1"/>
</dbReference>
<comment type="caution">
    <text evidence="1">The sequence shown here is derived from an EMBL/GenBank/DDBJ whole genome shotgun (WGS) entry which is preliminary data.</text>
</comment>
<dbReference type="OrthoDB" id="32510at2"/>
<gene>
    <name evidence="1" type="ORF">DFP95_13814</name>
</gene>
<dbReference type="InterPro" id="IPR030489">
    <property type="entry name" value="TR_Rrf2-type_CS"/>
</dbReference>
<reference evidence="1 2" key="1">
    <citation type="submission" date="2018-07" db="EMBL/GenBank/DDBJ databases">
        <title>Genomic Encyclopedia of Type Strains, Phase III (KMG-III): the genomes of soil and plant-associated and newly described type strains.</title>
        <authorList>
            <person name="Whitman W."/>
        </authorList>
    </citation>
    <scope>NUCLEOTIDE SEQUENCE [LARGE SCALE GENOMIC DNA]</scope>
    <source>
        <strain evidence="1 2">CECT 8236</strain>
    </source>
</reference>
<keyword evidence="2" id="KW-1185">Reference proteome</keyword>
<proteinExistence type="predicted"/>
<dbReference type="Proteomes" id="UP000256869">
    <property type="component" value="Unassembled WGS sequence"/>
</dbReference>
<dbReference type="SUPFAM" id="SSF46785">
    <property type="entry name" value="Winged helix' DNA-binding domain"/>
    <property type="match status" value="1"/>
</dbReference>
<dbReference type="PANTHER" id="PTHR33221">
    <property type="entry name" value="WINGED HELIX-TURN-HELIX TRANSCRIPTIONAL REGULATOR, RRF2 FAMILY"/>
    <property type="match status" value="1"/>
</dbReference>
<dbReference type="InterPro" id="IPR036388">
    <property type="entry name" value="WH-like_DNA-bd_sf"/>
</dbReference>
<dbReference type="InterPro" id="IPR036390">
    <property type="entry name" value="WH_DNA-bd_sf"/>
</dbReference>
<sequence>MKPERCIGSHHPKWFGLALQALVILSKTNAQSCPSAELAVQLQSEATLLRRILATLVKGGILDTREGRDGGYRLKKDPSDITLAEVYTVLQVGDPMSFGIKETAGTNPFGQEMQAIFSDLTSEMERSLVDVLGRYTVEQIADRAQQCQGSSIAETEKMKS</sequence>
<dbReference type="PROSITE" id="PS01332">
    <property type="entry name" value="HTH_RRF2_1"/>
    <property type="match status" value="1"/>
</dbReference>
<dbReference type="AlphaFoldDB" id="A0A3D9HSG1"/>
<dbReference type="GO" id="GO:0003700">
    <property type="term" value="F:DNA-binding transcription factor activity"/>
    <property type="evidence" value="ECO:0007669"/>
    <property type="project" value="TreeGrafter"/>
</dbReference>
<dbReference type="InterPro" id="IPR000944">
    <property type="entry name" value="Tscrpt_reg_Rrf2"/>
</dbReference>
<dbReference type="Pfam" id="PF02082">
    <property type="entry name" value="Rrf2"/>
    <property type="match status" value="1"/>
</dbReference>
<dbReference type="GO" id="GO:0005829">
    <property type="term" value="C:cytosol"/>
    <property type="evidence" value="ECO:0007669"/>
    <property type="project" value="TreeGrafter"/>
</dbReference>
<dbReference type="Gene3D" id="1.10.10.10">
    <property type="entry name" value="Winged helix-like DNA-binding domain superfamily/Winged helix DNA-binding domain"/>
    <property type="match status" value="1"/>
</dbReference>
<evidence type="ECO:0000313" key="1">
    <source>
        <dbReference type="EMBL" id="RED51796.1"/>
    </source>
</evidence>
<dbReference type="EMBL" id="QRDY01000038">
    <property type="protein sequence ID" value="RED51796.1"/>
    <property type="molecule type" value="Genomic_DNA"/>
</dbReference>